<evidence type="ECO:0000313" key="2">
    <source>
        <dbReference type="EMBL" id="GJT68515.1"/>
    </source>
</evidence>
<organism evidence="2 3">
    <name type="scientific">Tanacetum coccineum</name>
    <dbReference type="NCBI Taxonomy" id="301880"/>
    <lineage>
        <taxon>Eukaryota</taxon>
        <taxon>Viridiplantae</taxon>
        <taxon>Streptophyta</taxon>
        <taxon>Embryophyta</taxon>
        <taxon>Tracheophyta</taxon>
        <taxon>Spermatophyta</taxon>
        <taxon>Magnoliopsida</taxon>
        <taxon>eudicotyledons</taxon>
        <taxon>Gunneridae</taxon>
        <taxon>Pentapetalae</taxon>
        <taxon>asterids</taxon>
        <taxon>campanulids</taxon>
        <taxon>Asterales</taxon>
        <taxon>Asteraceae</taxon>
        <taxon>Asteroideae</taxon>
        <taxon>Anthemideae</taxon>
        <taxon>Anthemidinae</taxon>
        <taxon>Tanacetum</taxon>
    </lineage>
</organism>
<protein>
    <submittedName>
        <fullName evidence="2">Uncharacterized protein</fullName>
    </submittedName>
</protein>
<gene>
    <name evidence="2" type="ORF">Tco_1019995</name>
</gene>
<reference evidence="2" key="2">
    <citation type="submission" date="2022-01" db="EMBL/GenBank/DDBJ databases">
        <authorList>
            <person name="Yamashiro T."/>
            <person name="Shiraishi A."/>
            <person name="Satake H."/>
            <person name="Nakayama K."/>
        </authorList>
    </citation>
    <scope>NUCLEOTIDE SEQUENCE</scope>
</reference>
<dbReference type="Proteomes" id="UP001151760">
    <property type="component" value="Unassembled WGS sequence"/>
</dbReference>
<proteinExistence type="predicted"/>
<comment type="caution">
    <text evidence="2">The sequence shown here is derived from an EMBL/GenBank/DDBJ whole genome shotgun (WGS) entry which is preliminary data.</text>
</comment>
<keyword evidence="3" id="KW-1185">Reference proteome</keyword>
<reference evidence="2" key="1">
    <citation type="journal article" date="2022" name="Int. J. Mol. Sci.">
        <title>Draft Genome of Tanacetum Coccineum: Genomic Comparison of Closely Related Tanacetum-Family Plants.</title>
        <authorList>
            <person name="Yamashiro T."/>
            <person name="Shiraishi A."/>
            <person name="Nakayama K."/>
            <person name="Satake H."/>
        </authorList>
    </citation>
    <scope>NUCLEOTIDE SEQUENCE</scope>
</reference>
<evidence type="ECO:0000256" key="1">
    <source>
        <dbReference type="SAM" id="MobiDB-lite"/>
    </source>
</evidence>
<name>A0ABQ5FZ16_9ASTR</name>
<dbReference type="EMBL" id="BQNB010017906">
    <property type="protein sequence ID" value="GJT68515.1"/>
    <property type="molecule type" value="Genomic_DNA"/>
</dbReference>
<accession>A0ABQ5FZ16</accession>
<sequence length="419" mass="47381">MDLMSLYQLAIYSGVVSPLATRKVHVHAINGFDMPLPVAVCSGLVNPLAPRKVSKGFQPKFTPKLIQSSPDSSSQAGPKFQKDYKAEYKKMKAKLAFLEASPSSSQNPKTFQLKNKGLVAKTFDWDDEEVSDDEEVTQIKHSKVEGDGEVRVMTRGFGDLVAKLGDKVVMEVLVRCWSDGDVVGCYKLTVGKSHARNDEWVDITIRKVNTLLSMDEDTDWKNYLKYINIDLKFVEEQRLNLLSKYNKMVFELNKCRDELLILKQAKLDVVTFQIQNTKLTKLNHALQEQLKEEKKINEKWLTSSKKVSQCISEQIPHQKKKILGGELLTESLSKMNINENAFIPASMDYDHEMVPKSKDWVERLNPDNKLPNFNTGRILVPESQAVNESLKPTEALTDPESSNDSEAEPITPLPPLNIL</sequence>
<evidence type="ECO:0000313" key="3">
    <source>
        <dbReference type="Proteomes" id="UP001151760"/>
    </source>
</evidence>
<feature type="region of interest" description="Disordered" evidence="1">
    <location>
        <begin position="382"/>
        <end position="419"/>
    </location>
</feature>